<evidence type="ECO:0000256" key="4">
    <source>
        <dbReference type="ARBA" id="ARBA00022857"/>
    </source>
</evidence>
<keyword evidence="9" id="KW-0460">Magnesium</keyword>
<evidence type="ECO:0000256" key="5">
    <source>
        <dbReference type="ARBA" id="ARBA00023002"/>
    </source>
</evidence>
<feature type="binding site" evidence="9">
    <location>
        <position position="151"/>
    </location>
    <ligand>
        <name>1-deoxy-D-xylulose 5-phosphate</name>
        <dbReference type="ChEBI" id="CHEBI:57792"/>
    </ligand>
</feature>
<feature type="binding site" evidence="9">
    <location>
        <position position="227"/>
    </location>
    <ligand>
        <name>1-deoxy-D-xylulose 5-phosphate</name>
        <dbReference type="ChEBI" id="CHEBI:57792"/>
    </ligand>
</feature>
<dbReference type="NCBIfam" id="TIGR00243">
    <property type="entry name" value="Dxr"/>
    <property type="match status" value="1"/>
</dbReference>
<feature type="binding site" evidence="9">
    <location>
        <position position="231"/>
    </location>
    <ligand>
        <name>1-deoxy-D-xylulose 5-phosphate</name>
        <dbReference type="ChEBI" id="CHEBI:57792"/>
    </ligand>
</feature>
<feature type="binding site" evidence="9">
    <location>
        <position position="14"/>
    </location>
    <ligand>
        <name>NADPH</name>
        <dbReference type="ChEBI" id="CHEBI:57783"/>
    </ligand>
</feature>
<dbReference type="Pfam" id="PF13288">
    <property type="entry name" value="DXPR_C"/>
    <property type="match status" value="1"/>
</dbReference>
<accession>A0A9E2KN94</accession>
<evidence type="ECO:0000259" key="11">
    <source>
        <dbReference type="Pfam" id="PF08436"/>
    </source>
</evidence>
<dbReference type="SUPFAM" id="SSF55347">
    <property type="entry name" value="Glyceraldehyde-3-phosphate dehydrogenase-like, C-terminal domain"/>
    <property type="match status" value="1"/>
</dbReference>
<dbReference type="Pfam" id="PF02670">
    <property type="entry name" value="DXP_reductoisom"/>
    <property type="match status" value="1"/>
</dbReference>
<dbReference type="GO" id="GO:0070402">
    <property type="term" value="F:NADPH binding"/>
    <property type="evidence" value="ECO:0007669"/>
    <property type="project" value="InterPro"/>
</dbReference>
<dbReference type="SUPFAM" id="SSF69055">
    <property type="entry name" value="1-deoxy-D-xylulose-5-phosphate reductoisomerase, C-terminal domain"/>
    <property type="match status" value="1"/>
</dbReference>
<dbReference type="EMBL" id="JAHLFG010000039">
    <property type="protein sequence ID" value="MBU3826613.1"/>
    <property type="molecule type" value="Genomic_DNA"/>
</dbReference>
<sequence>MLERVCLLGATGSIGSSSLEVLRHNRERYRLVSACAGCNYQKLFEIIKEFNLEAAALYDEEAARQLRALVKEAGLKCEVLSGQEGVCALAGAPHDFTIAAIVGAAGLKPALAALNSGARVGLANKEALVMTGQLFFATAKARQAQVLPIDSEHSAIFQCLTERCQQELGRCDLKAAGVNKILLTGSGGPFRTLPLEELAHVKAAQALCHPTWSMGPKITIDSATMMNKGLEFIEARFLFNARAEDIEIVIHPQSVVHSMVSYQDGAVLAQLGRPDMKTPIARALAYPTRINAAVEPLDFTKLGQLTFFHPDFQRYPCLKLAIEASSAGQGQCVQLNAANECAVQAFLAGRIGYKRISDLCAQVLDKGVPHDFDAHSLEDIFALDAAARRQAQAYLQELA</sequence>
<dbReference type="HAMAP" id="MF_00183">
    <property type="entry name" value="DXP_reductoisom"/>
    <property type="match status" value="1"/>
</dbReference>
<evidence type="ECO:0000256" key="8">
    <source>
        <dbReference type="ARBA" id="ARBA00048543"/>
    </source>
</evidence>
<feature type="binding site" evidence="9">
    <location>
        <position position="39"/>
    </location>
    <ligand>
        <name>NADPH</name>
        <dbReference type="ChEBI" id="CHEBI:57783"/>
    </ligand>
</feature>
<feature type="binding site" evidence="9">
    <location>
        <position position="209"/>
    </location>
    <ligand>
        <name>1-deoxy-D-xylulose 5-phosphate</name>
        <dbReference type="ChEBI" id="CHEBI:57792"/>
    </ligand>
</feature>
<feature type="binding site" evidence="9">
    <location>
        <position position="126"/>
    </location>
    <ligand>
        <name>NADPH</name>
        <dbReference type="ChEBI" id="CHEBI:57783"/>
    </ligand>
</feature>
<dbReference type="InterPro" id="IPR013644">
    <property type="entry name" value="DXP_reductoisomerase_C"/>
</dbReference>
<protein>
    <recommendedName>
        <fullName evidence="9">1-deoxy-D-xylulose 5-phosphate reductoisomerase</fullName>
        <shortName evidence="9">DXP reductoisomerase</shortName>
        <ecNumber evidence="9">1.1.1.267</ecNumber>
    </recommendedName>
    <alternativeName>
        <fullName evidence="9">1-deoxyxylulose-5-phosphate reductoisomerase</fullName>
    </alternativeName>
    <alternativeName>
        <fullName evidence="9">2-C-methyl-D-erythritol 4-phosphate synthase</fullName>
    </alternativeName>
</protein>
<dbReference type="EC" id="1.1.1.267" evidence="9"/>
<keyword evidence="4 9" id="KW-0521">NADP</keyword>
<reference evidence="13" key="1">
    <citation type="journal article" date="2021" name="PeerJ">
        <title>Extensive microbial diversity within the chicken gut microbiome revealed by metagenomics and culture.</title>
        <authorList>
            <person name="Gilroy R."/>
            <person name="Ravi A."/>
            <person name="Getino M."/>
            <person name="Pursley I."/>
            <person name="Horton D.L."/>
            <person name="Alikhan N.F."/>
            <person name="Baker D."/>
            <person name="Gharbi K."/>
            <person name="Hall N."/>
            <person name="Watson M."/>
            <person name="Adriaenssens E.M."/>
            <person name="Foster-Nyarko E."/>
            <person name="Jarju S."/>
            <person name="Secka A."/>
            <person name="Antonio M."/>
            <person name="Oren A."/>
            <person name="Chaudhuri R.R."/>
            <person name="La Ragione R."/>
            <person name="Hildebrand F."/>
            <person name="Pallen M.J."/>
        </authorList>
    </citation>
    <scope>NUCLEOTIDE SEQUENCE</scope>
    <source>
        <strain evidence="13">687</strain>
    </source>
</reference>
<dbReference type="InterPro" id="IPR036291">
    <property type="entry name" value="NAD(P)-bd_dom_sf"/>
</dbReference>
<feature type="binding site" evidence="9">
    <location>
        <position position="222"/>
    </location>
    <ligand>
        <name>1-deoxy-D-xylulose 5-phosphate</name>
        <dbReference type="ChEBI" id="CHEBI:57792"/>
    </ligand>
</feature>
<dbReference type="GO" id="GO:0030145">
    <property type="term" value="F:manganese ion binding"/>
    <property type="evidence" value="ECO:0007669"/>
    <property type="project" value="TreeGrafter"/>
</dbReference>
<feature type="binding site" evidence="9">
    <location>
        <position position="125"/>
    </location>
    <ligand>
        <name>1-deoxy-D-xylulose 5-phosphate</name>
        <dbReference type="ChEBI" id="CHEBI:57792"/>
    </ligand>
</feature>
<feature type="binding site" evidence="9">
    <location>
        <position position="150"/>
    </location>
    <ligand>
        <name>Mn(2+)</name>
        <dbReference type="ChEBI" id="CHEBI:29035"/>
    </ligand>
</feature>
<dbReference type="InterPro" id="IPR003821">
    <property type="entry name" value="DXP_reductoisomerase"/>
</dbReference>
<feature type="binding site" evidence="9">
    <location>
        <position position="124"/>
    </location>
    <ligand>
        <name>NADPH</name>
        <dbReference type="ChEBI" id="CHEBI:57783"/>
    </ligand>
</feature>
<dbReference type="Proteomes" id="UP000824150">
    <property type="component" value="Unassembled WGS sequence"/>
</dbReference>
<keyword evidence="3 9" id="KW-0479">Metal-binding</keyword>
<feature type="domain" description="1-deoxy-D-xylulose 5-phosphate reductoisomerase N-terminal" evidence="10">
    <location>
        <begin position="5"/>
        <end position="132"/>
    </location>
</feature>
<dbReference type="NCBIfam" id="NF003938">
    <property type="entry name" value="PRK05447.1-1"/>
    <property type="match status" value="1"/>
</dbReference>
<proteinExistence type="inferred from homology"/>
<dbReference type="PIRSF" id="PIRSF006205">
    <property type="entry name" value="Dxp_reductismrs"/>
    <property type="match status" value="1"/>
</dbReference>
<reference evidence="13" key="2">
    <citation type="submission" date="2021-04" db="EMBL/GenBank/DDBJ databases">
        <authorList>
            <person name="Gilroy R."/>
        </authorList>
    </citation>
    <scope>NUCLEOTIDE SEQUENCE</scope>
    <source>
        <strain evidence="13">687</strain>
    </source>
</reference>
<comment type="catalytic activity">
    <reaction evidence="8">
        <text>2-C-methyl-D-erythritol 4-phosphate + NADP(+) = 1-deoxy-D-xylulose 5-phosphate + NADPH + H(+)</text>
        <dbReference type="Rhea" id="RHEA:13717"/>
        <dbReference type="ChEBI" id="CHEBI:15378"/>
        <dbReference type="ChEBI" id="CHEBI:57783"/>
        <dbReference type="ChEBI" id="CHEBI:57792"/>
        <dbReference type="ChEBI" id="CHEBI:58262"/>
        <dbReference type="ChEBI" id="CHEBI:58349"/>
        <dbReference type="EC" id="1.1.1.267"/>
    </reaction>
    <physiologicalReaction direction="right-to-left" evidence="8">
        <dbReference type="Rhea" id="RHEA:13719"/>
    </physiologicalReaction>
</comment>
<dbReference type="PANTHER" id="PTHR30525">
    <property type="entry name" value="1-DEOXY-D-XYLULOSE 5-PHOSPHATE REDUCTOISOMERASE"/>
    <property type="match status" value="1"/>
</dbReference>
<dbReference type="GO" id="GO:0030604">
    <property type="term" value="F:1-deoxy-D-xylulose-5-phosphate reductoisomerase activity"/>
    <property type="evidence" value="ECO:0007669"/>
    <property type="project" value="UniProtKB-UniRule"/>
</dbReference>
<feature type="binding site" evidence="9">
    <location>
        <position position="231"/>
    </location>
    <ligand>
        <name>Mn(2+)</name>
        <dbReference type="ChEBI" id="CHEBI:29035"/>
    </ligand>
</feature>
<keyword evidence="7 9" id="KW-0414">Isoprene biosynthesis</keyword>
<evidence type="ECO:0000259" key="12">
    <source>
        <dbReference type="Pfam" id="PF13288"/>
    </source>
</evidence>
<feature type="binding site" evidence="9">
    <location>
        <position position="37"/>
    </location>
    <ligand>
        <name>NADPH</name>
        <dbReference type="ChEBI" id="CHEBI:57783"/>
    </ligand>
</feature>
<comment type="function">
    <text evidence="9">Catalyzes the NADPH-dependent rearrangement and reduction of 1-deoxy-D-xylulose-5-phosphate (DXP) to 2-C-methyl-D-erythritol 4-phosphate (MEP).</text>
</comment>
<dbReference type="GO" id="GO:0051484">
    <property type="term" value="P:isopentenyl diphosphate biosynthetic process, methylerythritol 4-phosphate pathway involved in terpenoid biosynthetic process"/>
    <property type="evidence" value="ECO:0007669"/>
    <property type="project" value="TreeGrafter"/>
</dbReference>
<dbReference type="InterPro" id="IPR013512">
    <property type="entry name" value="DXP_reductoisomerase_N"/>
</dbReference>
<dbReference type="InterPro" id="IPR036169">
    <property type="entry name" value="DXPR_C_sf"/>
</dbReference>
<comment type="similarity">
    <text evidence="2 9">Belongs to the DXR family.</text>
</comment>
<evidence type="ECO:0000259" key="10">
    <source>
        <dbReference type="Pfam" id="PF02670"/>
    </source>
</evidence>
<comment type="pathway">
    <text evidence="1 9">Isoprenoid biosynthesis; isopentenyl diphosphate biosynthesis via DXP pathway; isopentenyl diphosphate from 1-deoxy-D-xylulose 5-phosphate: step 1/6.</text>
</comment>
<evidence type="ECO:0000313" key="14">
    <source>
        <dbReference type="Proteomes" id="UP000824150"/>
    </source>
</evidence>
<evidence type="ECO:0000256" key="9">
    <source>
        <dbReference type="HAMAP-Rule" id="MF_00183"/>
    </source>
</evidence>
<organism evidence="13 14">
    <name type="scientific">Candidatus Anaerobiospirillum merdipullorum</name>
    <dbReference type="NCBI Taxonomy" id="2838450"/>
    <lineage>
        <taxon>Bacteria</taxon>
        <taxon>Pseudomonadati</taxon>
        <taxon>Pseudomonadota</taxon>
        <taxon>Gammaproteobacteria</taxon>
        <taxon>Aeromonadales</taxon>
        <taxon>Succinivibrionaceae</taxon>
        <taxon>Anaerobiospirillum</taxon>
    </lineage>
</organism>
<name>A0A9E2KN94_9GAMM</name>
<comment type="caution">
    <text evidence="13">The sequence shown here is derived from an EMBL/GenBank/DDBJ whole genome shotgun (WGS) entry which is preliminary data.</text>
</comment>
<feature type="binding site" evidence="9">
    <location>
        <position position="186"/>
    </location>
    <ligand>
        <name>1-deoxy-D-xylulose 5-phosphate</name>
        <dbReference type="ChEBI" id="CHEBI:57792"/>
    </ligand>
</feature>
<evidence type="ECO:0000256" key="2">
    <source>
        <dbReference type="ARBA" id="ARBA00006825"/>
    </source>
</evidence>
<dbReference type="SUPFAM" id="SSF51735">
    <property type="entry name" value="NAD(P)-binding Rossmann-fold domains"/>
    <property type="match status" value="1"/>
</dbReference>
<comment type="caution">
    <text evidence="9">Lacks conserved residue(s) required for the propagation of feature annotation.</text>
</comment>
<feature type="binding site" evidence="9">
    <location>
        <position position="12"/>
    </location>
    <ligand>
        <name>NADPH</name>
        <dbReference type="ChEBI" id="CHEBI:57783"/>
    </ligand>
</feature>
<dbReference type="AlphaFoldDB" id="A0A9E2KN94"/>
<dbReference type="InterPro" id="IPR026877">
    <property type="entry name" value="DXPR_C"/>
</dbReference>
<evidence type="ECO:0000256" key="3">
    <source>
        <dbReference type="ARBA" id="ARBA00022723"/>
    </source>
</evidence>
<comment type="cofactor">
    <cofactor evidence="9">
        <name>Mg(2+)</name>
        <dbReference type="ChEBI" id="CHEBI:18420"/>
    </cofactor>
    <cofactor evidence="9">
        <name>Mn(2+)</name>
        <dbReference type="ChEBI" id="CHEBI:29035"/>
    </cofactor>
</comment>
<dbReference type="Gene3D" id="3.40.50.720">
    <property type="entry name" value="NAD(P)-binding Rossmann-like Domain"/>
    <property type="match status" value="1"/>
</dbReference>
<evidence type="ECO:0000256" key="1">
    <source>
        <dbReference type="ARBA" id="ARBA00005094"/>
    </source>
</evidence>
<feature type="domain" description="1-deoxy-D-xylulose 5-phosphate reductoisomerase C-terminal" evidence="11">
    <location>
        <begin position="146"/>
        <end position="239"/>
    </location>
</feature>
<evidence type="ECO:0000256" key="7">
    <source>
        <dbReference type="ARBA" id="ARBA00023229"/>
    </source>
</evidence>
<feature type="binding site" evidence="9">
    <location>
        <position position="152"/>
    </location>
    <ligand>
        <name>1-deoxy-D-xylulose 5-phosphate</name>
        <dbReference type="ChEBI" id="CHEBI:57792"/>
    </ligand>
</feature>
<gene>
    <name evidence="13" type="primary">ispC</name>
    <name evidence="9" type="synonym">dxr</name>
    <name evidence="13" type="ORF">IAA31_03885</name>
</gene>
<feature type="binding site" evidence="9">
    <location>
        <position position="215"/>
    </location>
    <ligand>
        <name>NADPH</name>
        <dbReference type="ChEBI" id="CHEBI:57783"/>
    </ligand>
</feature>
<feature type="binding site" evidence="9">
    <location>
        <position position="11"/>
    </location>
    <ligand>
        <name>NADPH</name>
        <dbReference type="ChEBI" id="CHEBI:57783"/>
    </ligand>
</feature>
<dbReference type="Pfam" id="PF08436">
    <property type="entry name" value="DXP_redisom_C"/>
    <property type="match status" value="1"/>
</dbReference>
<dbReference type="PANTHER" id="PTHR30525:SF0">
    <property type="entry name" value="1-DEOXY-D-XYLULOSE 5-PHOSPHATE REDUCTOISOMERASE, CHLOROPLASTIC"/>
    <property type="match status" value="1"/>
</dbReference>
<feature type="binding site" evidence="9">
    <location>
        <position position="152"/>
    </location>
    <ligand>
        <name>Mn(2+)</name>
        <dbReference type="ChEBI" id="CHEBI:29035"/>
    </ligand>
</feature>
<feature type="binding site" evidence="9">
    <location>
        <position position="13"/>
    </location>
    <ligand>
        <name>NADPH</name>
        <dbReference type="ChEBI" id="CHEBI:57783"/>
    </ligand>
</feature>
<feature type="binding site" evidence="9">
    <location>
        <position position="228"/>
    </location>
    <ligand>
        <name>1-deoxy-D-xylulose 5-phosphate</name>
        <dbReference type="ChEBI" id="CHEBI:57792"/>
    </ligand>
</feature>
<keyword evidence="6 9" id="KW-0464">Manganese</keyword>
<keyword evidence="5 9" id="KW-0560">Oxidoreductase</keyword>
<feature type="domain" description="DXP reductoisomerase C-terminal" evidence="12">
    <location>
        <begin position="271"/>
        <end position="389"/>
    </location>
</feature>
<evidence type="ECO:0000256" key="6">
    <source>
        <dbReference type="ARBA" id="ARBA00023211"/>
    </source>
</evidence>
<dbReference type="FunFam" id="3.40.50.720:FF:000045">
    <property type="entry name" value="1-deoxy-D-xylulose 5-phosphate reductoisomerase"/>
    <property type="match status" value="1"/>
</dbReference>
<dbReference type="Gene3D" id="1.10.1740.10">
    <property type="match status" value="1"/>
</dbReference>
<evidence type="ECO:0000313" key="13">
    <source>
        <dbReference type="EMBL" id="MBU3826613.1"/>
    </source>
</evidence>